<dbReference type="HOGENOM" id="CLU_2897946_0_0_9"/>
<sequence length="62" mass="7097">MGKKPRNKKELKWRDKERITDISPDDVEAGEALPGLVNGTLGQVKDVDQFEKNRDLNPDDFE</sequence>
<dbReference type="EMBL" id="CP003359">
    <property type="protein sequence ID" value="AGB41096.1"/>
    <property type="molecule type" value="Genomic_DNA"/>
</dbReference>
<evidence type="ECO:0000313" key="2">
    <source>
        <dbReference type="EMBL" id="AGB41096.1"/>
    </source>
</evidence>
<dbReference type="AlphaFoldDB" id="L0K7U2"/>
<proteinExistence type="predicted"/>
<feature type="region of interest" description="Disordered" evidence="1">
    <location>
        <begin position="40"/>
        <end position="62"/>
    </location>
</feature>
<feature type="compositionally biased region" description="Basic and acidic residues" evidence="1">
    <location>
        <begin position="45"/>
        <end position="62"/>
    </location>
</feature>
<keyword evidence="3" id="KW-1185">Reference proteome</keyword>
<reference evidence="3" key="1">
    <citation type="submission" date="2012-02" db="EMBL/GenBank/DDBJ databases">
        <title>The complete genome of Halobacteroides halobius DSM 5150.</title>
        <authorList>
            <person name="Lucas S."/>
            <person name="Copeland A."/>
            <person name="Lapidus A."/>
            <person name="Glavina del Rio T."/>
            <person name="Dalin E."/>
            <person name="Tice H."/>
            <person name="Bruce D."/>
            <person name="Goodwin L."/>
            <person name="Pitluck S."/>
            <person name="Peters L."/>
            <person name="Mikhailova N."/>
            <person name="Gu W."/>
            <person name="Kyrpides N."/>
            <person name="Mavromatis K."/>
            <person name="Ivanova N."/>
            <person name="Brettin T."/>
            <person name="Detter J.C."/>
            <person name="Han C."/>
            <person name="Larimer F."/>
            <person name="Land M."/>
            <person name="Hauser L."/>
            <person name="Markowitz V."/>
            <person name="Cheng J.-F."/>
            <person name="Hugenholtz P."/>
            <person name="Woyke T."/>
            <person name="Wu D."/>
            <person name="Tindall B."/>
            <person name="Pomrenke H."/>
            <person name="Brambilla E."/>
            <person name="Klenk H.-P."/>
            <person name="Eisen J.A."/>
        </authorList>
    </citation>
    <scope>NUCLEOTIDE SEQUENCE [LARGE SCALE GENOMIC DNA]</scope>
    <source>
        <strain evidence="3">ATCC 35273 / DSM 5150 / MD-1</strain>
    </source>
</reference>
<dbReference type="STRING" id="748449.Halha_1147"/>
<accession>L0K7U2</accession>
<organism evidence="2 3">
    <name type="scientific">Halobacteroides halobius (strain ATCC 35273 / DSM 5150 / MD-1)</name>
    <dbReference type="NCBI Taxonomy" id="748449"/>
    <lineage>
        <taxon>Bacteria</taxon>
        <taxon>Bacillati</taxon>
        <taxon>Bacillota</taxon>
        <taxon>Clostridia</taxon>
        <taxon>Halanaerobiales</taxon>
        <taxon>Halobacteroidaceae</taxon>
        <taxon>Halobacteroides</taxon>
    </lineage>
</organism>
<dbReference type="RefSeq" id="WP_015326821.1">
    <property type="nucleotide sequence ID" value="NC_019978.1"/>
</dbReference>
<evidence type="ECO:0000256" key="1">
    <source>
        <dbReference type="SAM" id="MobiDB-lite"/>
    </source>
</evidence>
<gene>
    <name evidence="2" type="ordered locus">Halha_1147</name>
</gene>
<protein>
    <submittedName>
        <fullName evidence="2">Uncharacterized protein</fullName>
    </submittedName>
</protein>
<name>L0K7U2_HALHC</name>
<evidence type="ECO:0000313" key="3">
    <source>
        <dbReference type="Proteomes" id="UP000010880"/>
    </source>
</evidence>
<dbReference type="Proteomes" id="UP000010880">
    <property type="component" value="Chromosome"/>
</dbReference>
<dbReference type="KEGG" id="hhl:Halha_1147"/>